<evidence type="ECO:0000256" key="3">
    <source>
        <dbReference type="ARBA" id="ARBA00022605"/>
    </source>
</evidence>
<dbReference type="EMBL" id="LZDN01000006">
    <property type="protein sequence ID" value="OBX51397.1"/>
    <property type="molecule type" value="Genomic_DNA"/>
</dbReference>
<dbReference type="NCBIfam" id="TIGR00761">
    <property type="entry name" value="argB"/>
    <property type="match status" value="1"/>
</dbReference>
<feature type="binding site" evidence="9">
    <location>
        <begin position="76"/>
        <end position="77"/>
    </location>
    <ligand>
        <name>substrate</name>
    </ligand>
</feature>
<evidence type="ECO:0000313" key="12">
    <source>
        <dbReference type="Proteomes" id="UP000092671"/>
    </source>
</evidence>
<organism evidence="11 12">
    <name type="scientific">Moraxella nonliquefaciens</name>
    <dbReference type="NCBI Taxonomy" id="478"/>
    <lineage>
        <taxon>Bacteria</taxon>
        <taxon>Pseudomonadati</taxon>
        <taxon>Pseudomonadota</taxon>
        <taxon>Gammaproteobacteria</taxon>
        <taxon>Moraxellales</taxon>
        <taxon>Moraxellaceae</taxon>
        <taxon>Moraxella</taxon>
    </lineage>
</organism>
<evidence type="ECO:0000256" key="7">
    <source>
        <dbReference type="ARBA" id="ARBA00022840"/>
    </source>
</evidence>
<feature type="site" description="Transition state stabilizer" evidence="9">
    <location>
        <position position="41"/>
    </location>
</feature>
<comment type="pathway">
    <text evidence="1 9">Amino-acid biosynthesis; L-arginine biosynthesis; N(2)-acetyl-L-ornithine from L-glutamate: step 2/4.</text>
</comment>
<feature type="site" description="Transition state stabilizer" evidence="9">
    <location>
        <position position="258"/>
    </location>
</feature>
<evidence type="ECO:0000256" key="2">
    <source>
        <dbReference type="ARBA" id="ARBA00022571"/>
    </source>
</evidence>
<dbReference type="Proteomes" id="UP000092671">
    <property type="component" value="Unassembled WGS sequence"/>
</dbReference>
<feature type="binding site" evidence="9">
    <location>
        <position position="98"/>
    </location>
    <ligand>
        <name>substrate</name>
    </ligand>
</feature>
<comment type="similarity">
    <text evidence="9">Belongs to the acetylglutamate kinase family. ArgB subfamily.</text>
</comment>
<gene>
    <name evidence="9" type="primary">argB</name>
    <name evidence="11" type="ORF">A9Z60_07310</name>
</gene>
<dbReference type="InterPro" id="IPR036393">
    <property type="entry name" value="AceGlu_kinase-like_sf"/>
</dbReference>
<dbReference type="SUPFAM" id="SSF53633">
    <property type="entry name" value="Carbamate kinase-like"/>
    <property type="match status" value="1"/>
</dbReference>
<keyword evidence="6 9" id="KW-0418">Kinase</keyword>
<keyword evidence="5 9" id="KW-0547">Nucleotide-binding</keyword>
<keyword evidence="4 9" id="KW-0808">Transferase</keyword>
<dbReference type="FunFam" id="3.40.1160.10:FF:000004">
    <property type="entry name" value="Acetylglutamate kinase"/>
    <property type="match status" value="1"/>
</dbReference>
<dbReference type="GO" id="GO:0005524">
    <property type="term" value="F:ATP binding"/>
    <property type="evidence" value="ECO:0007669"/>
    <property type="project" value="UniProtKB-UniRule"/>
</dbReference>
<reference evidence="11 12" key="1">
    <citation type="submission" date="2016-06" db="EMBL/GenBank/DDBJ databases">
        <title>Draft genome of Moraxella nonliquefaciens CCUG 60284.</title>
        <authorList>
            <person name="Salva-Serra F."/>
            <person name="Engstrom-Jakobsson H."/>
            <person name="Thorell K."/>
            <person name="Gonzales-Siles L."/>
            <person name="Karlsson R."/>
            <person name="Boulund F."/>
            <person name="Engstrand L."/>
            <person name="Kristiansson E."/>
            <person name="Moore E."/>
        </authorList>
    </citation>
    <scope>NUCLEOTIDE SEQUENCE [LARGE SCALE GENOMIC DNA]</scope>
    <source>
        <strain evidence="11 12">CCUG 60284</strain>
    </source>
</reference>
<evidence type="ECO:0000256" key="1">
    <source>
        <dbReference type="ARBA" id="ARBA00004828"/>
    </source>
</evidence>
<comment type="function">
    <text evidence="9">Catalyzes the ATP-dependent phosphorylation of N-acetyl-L-glutamate.</text>
</comment>
<dbReference type="OrthoDB" id="9803155at2"/>
<evidence type="ECO:0000256" key="5">
    <source>
        <dbReference type="ARBA" id="ARBA00022741"/>
    </source>
</evidence>
<accession>A0A1B8PKP8</accession>
<dbReference type="InterPro" id="IPR001057">
    <property type="entry name" value="Glu/AcGlu_kinase"/>
</dbReference>
<keyword evidence="7 9" id="KW-0067">ATP-binding</keyword>
<dbReference type="Pfam" id="PF00696">
    <property type="entry name" value="AA_kinase"/>
    <property type="match status" value="1"/>
</dbReference>
<dbReference type="PANTHER" id="PTHR23342:SF0">
    <property type="entry name" value="N-ACETYLGLUTAMATE SYNTHASE, MITOCHONDRIAL"/>
    <property type="match status" value="1"/>
</dbReference>
<sequence>MQSKSSTHQSLTLNEAKHISEVITTALPYIQRYKDKLIVVKYGGNAMTDPVLESSFARDIVLLKTVGIHPVVVHGGGPQVDNLMSELGRESDRIDGMRVTDKATMDVVEMVLGGSVNKSIVNLINKHGGQAIGLTGKDANLIKATKLIINDKDGTPIDLGFVGQVAHVNTGVINMLIQGDFIPVIAPLGVDEHGETYNINADLVASRVAECLSAERLLLLTNIKGVLDKDGNVLTSLSPTDVDNLIADGTISGGMIPKIAGALDAVRAGLRSVTIVDGRVPHACLLEIFTEEGVGTQILQDGSKNLTNT</sequence>
<dbReference type="HAMAP" id="MF_00082">
    <property type="entry name" value="ArgB"/>
    <property type="match status" value="1"/>
</dbReference>
<dbReference type="RefSeq" id="WP_066892553.1">
    <property type="nucleotide sequence ID" value="NZ_LZDN01000006.1"/>
</dbReference>
<comment type="catalytic activity">
    <reaction evidence="8 9">
        <text>N-acetyl-L-glutamate + ATP = N-acetyl-L-glutamyl 5-phosphate + ADP</text>
        <dbReference type="Rhea" id="RHEA:14629"/>
        <dbReference type="ChEBI" id="CHEBI:30616"/>
        <dbReference type="ChEBI" id="CHEBI:44337"/>
        <dbReference type="ChEBI" id="CHEBI:57936"/>
        <dbReference type="ChEBI" id="CHEBI:456216"/>
        <dbReference type="EC" id="2.7.2.8"/>
    </reaction>
</comment>
<dbReference type="GO" id="GO:0005737">
    <property type="term" value="C:cytoplasm"/>
    <property type="evidence" value="ECO:0007669"/>
    <property type="project" value="UniProtKB-SubCell"/>
</dbReference>
<keyword evidence="2 9" id="KW-0055">Arginine biosynthesis</keyword>
<dbReference type="PANTHER" id="PTHR23342">
    <property type="entry name" value="N-ACETYLGLUTAMATE SYNTHASE"/>
    <property type="match status" value="1"/>
</dbReference>
<proteinExistence type="inferred from homology"/>
<dbReference type="PIRSF" id="PIRSF000728">
    <property type="entry name" value="NAGK"/>
    <property type="match status" value="1"/>
</dbReference>
<comment type="caution">
    <text evidence="11">The sequence shown here is derived from an EMBL/GenBank/DDBJ whole genome shotgun (WGS) entry which is preliminary data.</text>
</comment>
<dbReference type="InterPro" id="IPR004662">
    <property type="entry name" value="AcgluKinase_fam"/>
</dbReference>
<dbReference type="InterPro" id="IPR041727">
    <property type="entry name" value="NAGK-C"/>
</dbReference>
<evidence type="ECO:0000259" key="10">
    <source>
        <dbReference type="Pfam" id="PF00696"/>
    </source>
</evidence>
<evidence type="ECO:0000256" key="4">
    <source>
        <dbReference type="ARBA" id="ARBA00022679"/>
    </source>
</evidence>
<dbReference type="GO" id="GO:0042450">
    <property type="term" value="P:L-arginine biosynthetic process via ornithine"/>
    <property type="evidence" value="ECO:0007669"/>
    <property type="project" value="UniProtKB-UniRule"/>
</dbReference>
<dbReference type="AlphaFoldDB" id="A0A1B8PKP8"/>
<feature type="domain" description="Aspartate/glutamate/uridylate kinase" evidence="10">
    <location>
        <begin position="36"/>
        <end position="277"/>
    </location>
</feature>
<feature type="binding site" evidence="9">
    <location>
        <position position="198"/>
    </location>
    <ligand>
        <name>substrate</name>
    </ligand>
</feature>
<dbReference type="InterPro" id="IPR037528">
    <property type="entry name" value="ArgB"/>
</dbReference>
<evidence type="ECO:0000256" key="9">
    <source>
        <dbReference type="HAMAP-Rule" id="MF_00082"/>
    </source>
</evidence>
<dbReference type="Gene3D" id="3.40.1160.10">
    <property type="entry name" value="Acetylglutamate kinase-like"/>
    <property type="match status" value="1"/>
</dbReference>
<dbReference type="EC" id="2.7.2.8" evidence="9"/>
<dbReference type="UniPathway" id="UPA00068">
    <property type="reaction ID" value="UER00107"/>
</dbReference>
<dbReference type="PRINTS" id="PR00474">
    <property type="entry name" value="GLU5KINASE"/>
</dbReference>
<dbReference type="InterPro" id="IPR001048">
    <property type="entry name" value="Asp/Glu/Uridylate_kinase"/>
</dbReference>
<evidence type="ECO:0000313" key="11">
    <source>
        <dbReference type="EMBL" id="OBX51397.1"/>
    </source>
</evidence>
<dbReference type="GO" id="GO:0003991">
    <property type="term" value="F:acetylglutamate kinase activity"/>
    <property type="evidence" value="ECO:0007669"/>
    <property type="project" value="UniProtKB-UniRule"/>
</dbReference>
<dbReference type="CDD" id="cd04250">
    <property type="entry name" value="AAK_NAGK-C"/>
    <property type="match status" value="1"/>
</dbReference>
<name>A0A1B8PKP8_MORNO</name>
<keyword evidence="9" id="KW-0963">Cytoplasm</keyword>
<evidence type="ECO:0000256" key="6">
    <source>
        <dbReference type="ARBA" id="ARBA00022777"/>
    </source>
</evidence>
<keyword evidence="3 9" id="KW-0028">Amino-acid biosynthesis</keyword>
<comment type="subcellular location">
    <subcellularLocation>
        <location evidence="9">Cytoplasm</location>
    </subcellularLocation>
</comment>
<evidence type="ECO:0000256" key="8">
    <source>
        <dbReference type="ARBA" id="ARBA00048141"/>
    </source>
</evidence>
<protein>
    <recommendedName>
        <fullName evidence="9">Acetylglutamate kinase</fullName>
        <ecNumber evidence="9">2.7.2.8</ecNumber>
    </recommendedName>
    <alternativeName>
        <fullName evidence="9">N-acetyl-L-glutamate 5-phosphotransferase</fullName>
    </alternativeName>
    <alternativeName>
        <fullName evidence="9">NAG kinase</fullName>
        <shortName evidence="9">NAGK</shortName>
    </alternativeName>
</protein>